<dbReference type="PANTHER" id="PTHR46708:SF2">
    <property type="entry name" value="FIBRONECTIN TYPE-III DOMAIN-CONTAINING PROTEIN"/>
    <property type="match status" value="1"/>
</dbReference>
<feature type="domain" description="Fibronectin type-III" evidence="4">
    <location>
        <begin position="739"/>
        <end position="833"/>
    </location>
</feature>
<dbReference type="Pfam" id="PF00041">
    <property type="entry name" value="fn3"/>
    <property type="match status" value="6"/>
</dbReference>
<proteinExistence type="predicted"/>
<feature type="signal peptide" evidence="3">
    <location>
        <begin position="1"/>
        <end position="18"/>
    </location>
</feature>
<accession>A0A1N7LPZ7</accession>
<gene>
    <name evidence="5" type="ORF">SAMN05421785_102415</name>
</gene>
<feature type="domain" description="Fibronectin type-III" evidence="4">
    <location>
        <begin position="1165"/>
        <end position="1250"/>
    </location>
</feature>
<organism evidence="5 6">
    <name type="scientific">Chryseobacterium gambrini</name>
    <dbReference type="NCBI Taxonomy" id="373672"/>
    <lineage>
        <taxon>Bacteria</taxon>
        <taxon>Pseudomonadati</taxon>
        <taxon>Bacteroidota</taxon>
        <taxon>Flavobacteriia</taxon>
        <taxon>Flavobacteriales</taxon>
        <taxon>Weeksellaceae</taxon>
        <taxon>Chryseobacterium group</taxon>
        <taxon>Chryseobacterium</taxon>
    </lineage>
</organism>
<feature type="chain" id="PRO_5012636643" evidence="3">
    <location>
        <begin position="19"/>
        <end position="1487"/>
    </location>
</feature>
<dbReference type="EMBL" id="FTOV01000002">
    <property type="protein sequence ID" value="SIS75898.1"/>
    <property type="molecule type" value="Genomic_DNA"/>
</dbReference>
<evidence type="ECO:0000313" key="5">
    <source>
        <dbReference type="EMBL" id="SIS75898.1"/>
    </source>
</evidence>
<dbReference type="SMART" id="SM00060">
    <property type="entry name" value="FN3"/>
    <property type="match status" value="6"/>
</dbReference>
<feature type="domain" description="Fibronectin type-III" evidence="4">
    <location>
        <begin position="499"/>
        <end position="593"/>
    </location>
</feature>
<evidence type="ECO:0000259" key="4">
    <source>
        <dbReference type="PROSITE" id="PS50853"/>
    </source>
</evidence>
<dbReference type="InterPro" id="IPR045474">
    <property type="entry name" value="GEVED"/>
</dbReference>
<evidence type="ECO:0000313" key="6">
    <source>
        <dbReference type="Proteomes" id="UP000185781"/>
    </source>
</evidence>
<keyword evidence="2" id="KW-0677">Repeat</keyword>
<evidence type="ECO:0000256" key="3">
    <source>
        <dbReference type="SAM" id="SignalP"/>
    </source>
</evidence>
<feature type="domain" description="Fibronectin type-III" evidence="4">
    <location>
        <begin position="978"/>
        <end position="1069"/>
    </location>
</feature>
<dbReference type="Pfam" id="PF20009">
    <property type="entry name" value="GEVED"/>
    <property type="match status" value="4"/>
</dbReference>
<protein>
    <submittedName>
        <fullName evidence="5">Por secretion system C-terminal sorting domain-containing protein</fullName>
    </submittedName>
</protein>
<sequence length="1487" mass="158042">MKKYLLFFFLALSYILSAQVNSYSFSQSTGSYTALPSTATVLATATGNTGAASLDNVVYPVTLPFPVSFNGSNYSSINVSTNGFITFGATAPGTATYSPISSTETYAGAVSAWGRDLNSVFNIASKTGSISWAVVGTAPNREIVVQWSDFRPSYSTSTTSVYTFSFQIRLRETTNTIAVVYKGGSYLAGTTSVSGTIQAGLRGATNADFNHRLNATTALFTASTLATANSSTQSFNTTAATPGMPSDGLIYTWTPPSCFGASGFASSGVTANSATVTWAAASTPPANGYEIYYSTTTTAPATPQITGIAGTATSYTIPGLAANTTYYVWIRSKCSSTAQSSLIGPITVYTGYCTPTGGTSSTTYYLNNITTTGGWTNLAYTATSYQAYVNSPGVVLSSPGFTVTTNLATSGGSTYYYYVWVDWNNDLDFNDPGETILATTSYTGTATANIAIPAGQAVGNYRVRTSSSFIGANTSCGPSPYGNFVDFTLSVVAPPTCLPPTGLTITTATTSSATIQWTVPATPPANGYDVYYNTTGVAPTAATVPQYSGVTGPSQLITGLATSTTYYVWVRAKCSSTDISYWSGPRTVYTNYCVPTGGSSSTTYYLNNITTTGGWTNLAYTASSYQAYVNSPSVVLSSPGFTVTTNLATSGGSTYFYYVWVDWNNDLDFNDPGETILATTTYTATATANIAIPAGQPIGNYRVRTSSSFIGANTACGPAAYGNYVDFTLSVVAPPTCLPPTGLVIANATTSSATIQWTVPATPPANGYDVYYNTTGVAPTAATVPQFTGVPGPSQLVSGLASSTTYYFWVRARCSSSDISYWSGPRTVYTNYCLPTGGSSSTTNYLKTITSTNGFTNLNYTATTYSAYVNNSATSFSVLPGGIANVSMNAGTSTYYYYIWIDWNNDLVFDPATEQVYYSGGYINSVANAPISSVGRPSGSYRARFAASYIGTVTPCGPAPYGNYVDFTFIIKPCSTTAPTNVYVDAIAHNAATVHWTPSPDNLGYKVYWRKNGTTPWVNSSVVLTPPATAYTINTGLDPATKYDVMVVAVCNNTEGTATPAVFTTRCDPTPPNVTISNITTNSAIVTWAPIVASATYVIRYRIVGTGTWTTVNITAPPLNTYSITGLTPYTTYEVQVANICNGETTVNTWSNPKVFTTERTCQLPPPGLTITAITPTTAQVTWDPFPGATYILRYRKVGIPSWTMVPSNTNTITLTGLLELTKYEMQVANVCSGTPGTYTLPYFFTTPTIVYCQMASTGAITSEYISKVTVTPNGKPQMTNTSVGSNYTDYTGVTTKFIDLIQGSTDNKIVIDKKLAGNNKAGVAVWIDFNRNGYFDINERILADGPNTNPTASTTFTVPADAFISLVDYKYVVMRVAMGKDIIPVNCTNFPDGEVEDYTVRISKLPVPNSINQSDILIYPNPVSTVLNVKNISPRGNYKIYNSAGQVVSSGIILNNKIDVHTLINGVYVIDIEDSKGTVQKKFIKE</sequence>
<dbReference type="Gene3D" id="2.60.40.10">
    <property type="entry name" value="Immunoglobulins"/>
    <property type="match status" value="6"/>
</dbReference>
<dbReference type="SUPFAM" id="SSF49265">
    <property type="entry name" value="Fibronectin type III"/>
    <property type="match status" value="4"/>
</dbReference>
<dbReference type="Proteomes" id="UP000185781">
    <property type="component" value="Unassembled WGS sequence"/>
</dbReference>
<evidence type="ECO:0000256" key="1">
    <source>
        <dbReference type="ARBA" id="ARBA00022729"/>
    </source>
</evidence>
<dbReference type="RefSeq" id="WP_076390869.1">
    <property type="nucleotide sequence ID" value="NZ_FTOV01000002.1"/>
</dbReference>
<evidence type="ECO:0000256" key="2">
    <source>
        <dbReference type="ARBA" id="ARBA00022737"/>
    </source>
</evidence>
<dbReference type="InterPro" id="IPR026444">
    <property type="entry name" value="Secre_tail"/>
</dbReference>
<dbReference type="Pfam" id="PF18962">
    <property type="entry name" value="Por_Secre_tail"/>
    <property type="match status" value="1"/>
</dbReference>
<dbReference type="InterPro" id="IPR036116">
    <property type="entry name" value="FN3_sf"/>
</dbReference>
<dbReference type="PROSITE" id="PS50853">
    <property type="entry name" value="FN3"/>
    <property type="match status" value="6"/>
</dbReference>
<dbReference type="InterPro" id="IPR003961">
    <property type="entry name" value="FN3_dom"/>
</dbReference>
<dbReference type="InterPro" id="IPR050991">
    <property type="entry name" value="ECM_Regulatory_Proteins"/>
</dbReference>
<dbReference type="CDD" id="cd00063">
    <property type="entry name" value="FN3"/>
    <property type="match status" value="5"/>
</dbReference>
<dbReference type="InterPro" id="IPR013783">
    <property type="entry name" value="Ig-like_fold"/>
</dbReference>
<dbReference type="STRING" id="373672.SAMN05421785_102415"/>
<name>A0A1N7LPZ7_9FLAO</name>
<keyword evidence="1 3" id="KW-0732">Signal</keyword>
<dbReference type="OrthoDB" id="9792152at2"/>
<feature type="domain" description="Fibronectin type-III" evidence="4">
    <location>
        <begin position="1070"/>
        <end position="1161"/>
    </location>
</feature>
<dbReference type="NCBIfam" id="TIGR04183">
    <property type="entry name" value="Por_Secre_tail"/>
    <property type="match status" value="1"/>
</dbReference>
<dbReference type="PANTHER" id="PTHR46708">
    <property type="entry name" value="TENASCIN"/>
    <property type="match status" value="1"/>
</dbReference>
<feature type="domain" description="Fibronectin type-III" evidence="4">
    <location>
        <begin position="255"/>
        <end position="353"/>
    </location>
</feature>
<reference evidence="5 6" key="1">
    <citation type="submission" date="2017-01" db="EMBL/GenBank/DDBJ databases">
        <authorList>
            <person name="Mah S.A."/>
            <person name="Swanson W.J."/>
            <person name="Moy G.W."/>
            <person name="Vacquier V.D."/>
        </authorList>
    </citation>
    <scope>NUCLEOTIDE SEQUENCE [LARGE SCALE GENOMIC DNA]</scope>
    <source>
        <strain evidence="5 6">DSM 18014</strain>
    </source>
</reference>